<sequence>MNSSFRFYSFFHSTSIFESDTSSKIHPASTTNRVNQLKSL</sequence>
<dbReference type="AlphaFoldDB" id="A0A2P2J0Y2"/>
<feature type="region of interest" description="Disordered" evidence="1">
    <location>
        <begin position="20"/>
        <end position="40"/>
    </location>
</feature>
<proteinExistence type="predicted"/>
<name>A0A2P2J0Y2_RHIMU</name>
<evidence type="ECO:0000313" key="2">
    <source>
        <dbReference type="EMBL" id="MBW87097.1"/>
    </source>
</evidence>
<protein>
    <submittedName>
        <fullName evidence="2">Uncharacterized protein</fullName>
    </submittedName>
</protein>
<reference evidence="2" key="1">
    <citation type="submission" date="2018-02" db="EMBL/GenBank/DDBJ databases">
        <title>Rhizophora mucronata_Transcriptome.</title>
        <authorList>
            <person name="Meera S.P."/>
            <person name="Sreeshan A."/>
            <person name="Augustine A."/>
        </authorList>
    </citation>
    <scope>NUCLEOTIDE SEQUENCE</scope>
    <source>
        <tissue evidence="2">Leaf</tissue>
    </source>
</reference>
<evidence type="ECO:0000256" key="1">
    <source>
        <dbReference type="SAM" id="MobiDB-lite"/>
    </source>
</evidence>
<organism evidence="2">
    <name type="scientific">Rhizophora mucronata</name>
    <name type="common">Asiatic mangrove</name>
    <dbReference type="NCBI Taxonomy" id="61149"/>
    <lineage>
        <taxon>Eukaryota</taxon>
        <taxon>Viridiplantae</taxon>
        <taxon>Streptophyta</taxon>
        <taxon>Embryophyta</taxon>
        <taxon>Tracheophyta</taxon>
        <taxon>Spermatophyta</taxon>
        <taxon>Magnoliopsida</taxon>
        <taxon>eudicotyledons</taxon>
        <taxon>Gunneridae</taxon>
        <taxon>Pentapetalae</taxon>
        <taxon>rosids</taxon>
        <taxon>fabids</taxon>
        <taxon>Malpighiales</taxon>
        <taxon>Rhizophoraceae</taxon>
        <taxon>Rhizophora</taxon>
    </lineage>
</organism>
<accession>A0A2P2J0Y2</accession>
<dbReference type="EMBL" id="GGEC01006614">
    <property type="protein sequence ID" value="MBW87097.1"/>
    <property type="molecule type" value="Transcribed_RNA"/>
</dbReference>